<keyword evidence="2" id="KW-1185">Reference proteome</keyword>
<accession>A0A1Y1CDM9</accession>
<evidence type="ECO:0000313" key="2">
    <source>
        <dbReference type="Proteomes" id="UP000218267"/>
    </source>
</evidence>
<dbReference type="EMBL" id="AP018042">
    <property type="protein sequence ID" value="BAX78420.1"/>
    <property type="molecule type" value="Genomic_DNA"/>
</dbReference>
<name>A0A1Y1CDM9_9BACT</name>
<reference evidence="1 2" key="1">
    <citation type="journal article" date="2018" name="Mar. Genomics">
        <title>Complete genome sequence of Marinifilaceae bacterium strain SPP2, isolated from the Antarctic marine sediment.</title>
        <authorList>
            <person name="Watanabe M."/>
            <person name="Kojima H."/>
            <person name="Fukui M."/>
        </authorList>
    </citation>
    <scope>NUCLEOTIDE SEQUENCE [LARGE SCALE GENOMIC DNA]</scope>
    <source>
        <strain evidence="1 2">SPP2</strain>
    </source>
</reference>
<gene>
    <name evidence="1" type="ORF">ALGA_0025</name>
</gene>
<protein>
    <recommendedName>
        <fullName evidence="3">YopX protein domain-containing protein</fullName>
    </recommendedName>
</protein>
<reference evidence="2" key="2">
    <citation type="journal article" date="2020" name="Antonie Van Leeuwenhoek">
        <title>Labilibaculum antarcticum sp. nov., a novel facultative anaerobic, psychrotorelant bacterium isolated from marine sediment of Antarctica.</title>
        <authorList>
            <person name="Watanabe M."/>
            <person name="Kojima H."/>
            <person name="Fukui M."/>
        </authorList>
    </citation>
    <scope>NUCLEOTIDE SEQUENCE [LARGE SCALE GENOMIC DNA]</scope>
    <source>
        <strain evidence="2">SPP2</strain>
    </source>
</reference>
<dbReference type="AlphaFoldDB" id="A0A1Y1CDM9"/>
<sequence length="117" mass="13919">MKMLTADSVKYWDPYYKFDSTMNGKGWVLTKEKEFVEYGYSNDGNRKKINYGDIIWDGFSFKITDSLLEINDYNNYKFKILKLTEDSLVLKDISEIRYTYLDSFLLIKSQDQISKIN</sequence>
<proteinExistence type="predicted"/>
<evidence type="ECO:0000313" key="1">
    <source>
        <dbReference type="EMBL" id="BAX78420.1"/>
    </source>
</evidence>
<dbReference type="Proteomes" id="UP000218267">
    <property type="component" value="Chromosome"/>
</dbReference>
<evidence type="ECO:0008006" key="3">
    <source>
        <dbReference type="Google" id="ProtNLM"/>
    </source>
</evidence>
<dbReference type="KEGG" id="mbas:ALGA_0025"/>
<organism evidence="1 2">
    <name type="scientific">Labilibaculum antarcticum</name>
    <dbReference type="NCBI Taxonomy" id="1717717"/>
    <lineage>
        <taxon>Bacteria</taxon>
        <taxon>Pseudomonadati</taxon>
        <taxon>Bacteroidota</taxon>
        <taxon>Bacteroidia</taxon>
        <taxon>Marinilabiliales</taxon>
        <taxon>Marinifilaceae</taxon>
        <taxon>Labilibaculum</taxon>
    </lineage>
</organism>